<organism evidence="1">
    <name type="scientific">Homo sapiens</name>
    <name type="common">Human</name>
    <dbReference type="NCBI Taxonomy" id="9606"/>
    <lineage>
        <taxon>Eukaryota</taxon>
        <taxon>Metazoa</taxon>
        <taxon>Chordata</taxon>
        <taxon>Craniata</taxon>
        <taxon>Vertebrata</taxon>
        <taxon>Euteleostomi</taxon>
        <taxon>Mammalia</taxon>
        <taxon>Eutheria</taxon>
        <taxon>Euarchontoglires</taxon>
        <taxon>Primates</taxon>
        <taxon>Haplorrhini</taxon>
        <taxon>Catarrhini</taxon>
        <taxon>Hominidae</taxon>
        <taxon>Homo</taxon>
    </lineage>
</organism>
<evidence type="ECO:0000313" key="1">
    <source>
        <dbReference type="EMBL" id="AAK73122.1"/>
    </source>
</evidence>
<name>Q96RF1_HUMAN</name>
<reference evidence="1" key="1">
    <citation type="submission" date="2001-06" db="EMBL/GenBank/DDBJ databases">
        <title>NOE3: a novel olfactomedin/noelin/pancortin homolog identified near an ependymoma-associated translocation breakpoint.</title>
        <authorList>
            <person name="Rhodes C.H."/>
            <person name="Call K.M."/>
            <person name="Little R."/>
            <person name="Braunschweiger K."/>
            <person name="Park J.P."/>
        </authorList>
    </citation>
    <scope>NUCLEOTIDE SEQUENCE</scope>
</reference>
<dbReference type="Gene3D" id="2.10.230.10">
    <property type="entry name" value="Heat shock protein DnaJ, cysteine-rich domain"/>
    <property type="match status" value="1"/>
</dbReference>
<proteinExistence type="evidence at transcript level"/>
<protein>
    <submittedName>
        <fullName evidence="1">HEJ1</fullName>
    </submittedName>
</protein>
<dbReference type="IntAct" id="Q96RF1">
    <property type="interactions" value="1"/>
</dbReference>
<dbReference type="AlphaFoldDB" id="Q96RF1"/>
<dbReference type="EMBL" id="AF395440">
    <property type="protein sequence ID" value="AAK73122.1"/>
    <property type="molecule type" value="mRNA"/>
</dbReference>
<sequence length="64" mass="7298">MQSKRKCKSVVHQLSVTLEDLYDAATRKQALQNNVLCDRCEDRGGEKKKEQYSAVIIAKVLECK</sequence>
<dbReference type="PeptideAtlas" id="Q96RF1"/>
<accession>Q96RF1</accession>
<dbReference type="Gene3D" id="2.60.260.20">
    <property type="entry name" value="Urease metallochaperone UreE, N-terminal domain"/>
    <property type="match status" value="1"/>
</dbReference>